<dbReference type="EMBL" id="LZEM01000011">
    <property type="protein sequence ID" value="OAZ42916.1"/>
    <property type="molecule type" value="Genomic_DNA"/>
</dbReference>
<keyword evidence="2" id="KW-1185">Reference proteome</keyword>
<name>A0ABX2WJW5_9MICO</name>
<reference evidence="2" key="1">
    <citation type="submission" date="2016-06" db="EMBL/GenBank/DDBJ databases">
        <title>Genome sequencing of cellulolytic organisms.</title>
        <authorList>
            <person name="Bohra V."/>
            <person name="Dafale N.A."/>
            <person name="Purohit H.J."/>
        </authorList>
    </citation>
    <scope>NUCLEOTIDE SEQUENCE [LARGE SCALE GENOMIC DNA]</scope>
    <source>
        <strain evidence="2">ND21</strain>
    </source>
</reference>
<evidence type="ECO:0008006" key="3">
    <source>
        <dbReference type="Google" id="ProtNLM"/>
    </source>
</evidence>
<sequence length="375" mass="39144">MRDDGGGGGCSAAGPTAAQRLRSHLLSEPASSLGETAAHMLAVQAQEFWSGRWALAVRTAGEPVLRAVDAAFENGTLVRSWTQRGTLHIVRSVDLAGMLAVTADRQQRAAAGILRGLAIDEAVLATAERAARHALRGGNRLTRDEFADLLRGAGIETERSRGNHILSALAVRGVLAFGPVVPREGGPSRDQFLVAVDDLPSVRVPDDPLAEMFTGYIRSHGPARVEDFRWWAGLPIGLSRRAAEAAGDRVVEIEAGLFAAPAAAEPAVPASVSGPSPDLGSGDVVALPAFDEYYLSYADRTTVCAPDLAARIGPTLNGQVAPILVSGGRVIGTWRHSVAAGRHHLPPSPMIVADPAVAASAIEASLARVSRFLAG</sequence>
<protein>
    <recommendedName>
        <fullName evidence="3">Winged helix DNA-binding domain-containing protein</fullName>
    </recommendedName>
</protein>
<dbReference type="Pfam" id="PF06224">
    <property type="entry name" value="AlkZ-like"/>
    <property type="match status" value="1"/>
</dbReference>
<dbReference type="PANTHER" id="PTHR38479:SF2">
    <property type="entry name" value="WINGED HELIX DNA-BINDING DOMAIN-CONTAINING PROTEIN"/>
    <property type="match status" value="1"/>
</dbReference>
<comment type="caution">
    <text evidence="1">The sequence shown here is derived from an EMBL/GenBank/DDBJ whole genome shotgun (WGS) entry which is preliminary data.</text>
</comment>
<dbReference type="Proteomes" id="UP000093918">
    <property type="component" value="Unassembled WGS sequence"/>
</dbReference>
<dbReference type="RefSeq" id="WP_064955723.1">
    <property type="nucleotide sequence ID" value="NZ_LZEM01000011.1"/>
</dbReference>
<gene>
    <name evidence="1" type="ORF">A9Z40_15570</name>
</gene>
<accession>A0ABX2WJW5</accession>
<evidence type="ECO:0000313" key="2">
    <source>
        <dbReference type="Proteomes" id="UP000093918"/>
    </source>
</evidence>
<organism evidence="1 2">
    <name type="scientific">Microbacterium arborescens</name>
    <dbReference type="NCBI Taxonomy" id="33883"/>
    <lineage>
        <taxon>Bacteria</taxon>
        <taxon>Bacillati</taxon>
        <taxon>Actinomycetota</taxon>
        <taxon>Actinomycetes</taxon>
        <taxon>Micrococcales</taxon>
        <taxon>Microbacteriaceae</taxon>
        <taxon>Microbacterium</taxon>
    </lineage>
</organism>
<proteinExistence type="predicted"/>
<dbReference type="PANTHER" id="PTHR38479">
    <property type="entry name" value="LMO0824 PROTEIN"/>
    <property type="match status" value="1"/>
</dbReference>
<evidence type="ECO:0000313" key="1">
    <source>
        <dbReference type="EMBL" id="OAZ42916.1"/>
    </source>
</evidence>
<dbReference type="InterPro" id="IPR009351">
    <property type="entry name" value="AlkZ-like"/>
</dbReference>